<protein>
    <submittedName>
        <fullName evidence="1">Uncharacterized protein</fullName>
    </submittedName>
</protein>
<evidence type="ECO:0000313" key="1">
    <source>
        <dbReference type="EMBL" id="MFC3477876.1"/>
    </source>
</evidence>
<proteinExistence type="predicted"/>
<dbReference type="RefSeq" id="WP_232571005.1">
    <property type="nucleotide sequence ID" value="NZ_CP089466.1"/>
</dbReference>
<dbReference type="AlphaFoldDB" id="A0ABD5NF56"/>
<dbReference type="Proteomes" id="UP001595660">
    <property type="component" value="Unassembled WGS sequence"/>
</dbReference>
<name>A0ABD5NF56_9EURY</name>
<dbReference type="EMBL" id="JBHRWN010000002">
    <property type="protein sequence ID" value="MFC3477876.1"/>
    <property type="molecule type" value="Genomic_DNA"/>
</dbReference>
<gene>
    <name evidence="1" type="ORF">ACFOKC_09070</name>
</gene>
<dbReference type="GeneID" id="69119131"/>
<comment type="caution">
    <text evidence="1">The sequence shown here is derived from an EMBL/GenBank/DDBJ whole genome shotgun (WGS) entry which is preliminary data.</text>
</comment>
<accession>A0ABD5NF56</accession>
<evidence type="ECO:0000313" key="2">
    <source>
        <dbReference type="Proteomes" id="UP001595660"/>
    </source>
</evidence>
<organism evidence="1 2">
    <name type="scientific">Halobacterium litoreum</name>
    <dbReference type="NCBI Taxonomy" id="2039234"/>
    <lineage>
        <taxon>Archaea</taxon>
        <taxon>Methanobacteriati</taxon>
        <taxon>Methanobacteriota</taxon>
        <taxon>Stenosarchaea group</taxon>
        <taxon>Halobacteria</taxon>
        <taxon>Halobacteriales</taxon>
        <taxon>Halobacteriaceae</taxon>
        <taxon>Halobacterium</taxon>
    </lineage>
</organism>
<keyword evidence="2" id="KW-1185">Reference proteome</keyword>
<reference evidence="1 2" key="1">
    <citation type="journal article" date="2019" name="Int. J. Syst. Evol. Microbiol.">
        <title>The Global Catalogue of Microorganisms (GCM) 10K type strain sequencing project: providing services to taxonomists for standard genome sequencing and annotation.</title>
        <authorList>
            <consortium name="The Broad Institute Genomics Platform"/>
            <consortium name="The Broad Institute Genome Sequencing Center for Infectious Disease"/>
            <person name="Wu L."/>
            <person name="Ma J."/>
        </authorList>
    </citation>
    <scope>NUCLEOTIDE SEQUENCE [LARGE SCALE GENOMIC DNA]</scope>
    <source>
        <strain evidence="1 2">CGMCC 1.12562</strain>
    </source>
</reference>
<sequence length="58" mass="6950">MSYDDAPRGRIDEQSRHADESLGWRLARAPRGVVARLRRHVREWPTRYVDQQAKLYEK</sequence>